<name>A0A2P6PX00_ROSCH</name>
<dbReference type="EMBL" id="PDCK01000044">
    <property type="protein sequence ID" value="PRQ26444.1"/>
    <property type="molecule type" value="Genomic_DNA"/>
</dbReference>
<gene>
    <name evidence="3" type="ORF">RchiOBHm_Chr6g0294641</name>
</gene>
<evidence type="ECO:0000256" key="2">
    <source>
        <dbReference type="SAM" id="Phobius"/>
    </source>
</evidence>
<organism evidence="3 4">
    <name type="scientific">Rosa chinensis</name>
    <name type="common">China rose</name>
    <dbReference type="NCBI Taxonomy" id="74649"/>
    <lineage>
        <taxon>Eukaryota</taxon>
        <taxon>Viridiplantae</taxon>
        <taxon>Streptophyta</taxon>
        <taxon>Embryophyta</taxon>
        <taxon>Tracheophyta</taxon>
        <taxon>Spermatophyta</taxon>
        <taxon>Magnoliopsida</taxon>
        <taxon>eudicotyledons</taxon>
        <taxon>Gunneridae</taxon>
        <taxon>Pentapetalae</taxon>
        <taxon>rosids</taxon>
        <taxon>fabids</taxon>
        <taxon>Rosales</taxon>
        <taxon>Rosaceae</taxon>
        <taxon>Rosoideae</taxon>
        <taxon>Rosoideae incertae sedis</taxon>
        <taxon>Rosa</taxon>
    </lineage>
</organism>
<feature type="transmembrane region" description="Helical" evidence="2">
    <location>
        <begin position="20"/>
        <end position="41"/>
    </location>
</feature>
<dbReference type="AlphaFoldDB" id="A0A2P6PX00"/>
<sequence>MLSPSPTAHFILIPSHSLSLLLQMVFFHFLRAASPVFSSFLKTNRPLAVLRSDRTQARKCLTVKLTPSQNISPEEVRREFAKRVLSKNLPLTPKWKPDTEMDFGQKFTISYAVADIALLFIGLGYCFWQAGYHKAPPEKKSGSDSPTQGISKPEPPKWVFSTTRERTYAAVAAKIDFTSVLATEEGLQQLSSLLKQIQPDVSTLKVKAVDFNQNLKTLAKSVQQTHNELLDFNKRLTEIEGIIKGGNSDKKR</sequence>
<keyword evidence="2" id="KW-1133">Transmembrane helix</keyword>
<keyword evidence="4" id="KW-1185">Reference proteome</keyword>
<evidence type="ECO:0000256" key="1">
    <source>
        <dbReference type="SAM" id="MobiDB-lite"/>
    </source>
</evidence>
<accession>A0A2P6PX00</accession>
<reference evidence="3 4" key="1">
    <citation type="journal article" date="2018" name="Nat. Genet.">
        <title>The Rosa genome provides new insights in the design of modern roses.</title>
        <authorList>
            <person name="Bendahmane M."/>
        </authorList>
    </citation>
    <scope>NUCLEOTIDE SEQUENCE [LARGE SCALE GENOMIC DNA]</scope>
    <source>
        <strain evidence="4">cv. Old Blush</strain>
    </source>
</reference>
<dbReference type="Proteomes" id="UP000238479">
    <property type="component" value="Chromosome 6"/>
</dbReference>
<feature type="transmembrane region" description="Helical" evidence="2">
    <location>
        <begin position="109"/>
        <end position="130"/>
    </location>
</feature>
<dbReference type="Gramene" id="PRQ26444">
    <property type="protein sequence ID" value="PRQ26444"/>
    <property type="gene ID" value="RchiOBHm_Chr6g0294641"/>
</dbReference>
<comment type="caution">
    <text evidence="3">The sequence shown here is derived from an EMBL/GenBank/DDBJ whole genome shotgun (WGS) entry which is preliminary data.</text>
</comment>
<evidence type="ECO:0000313" key="4">
    <source>
        <dbReference type="Proteomes" id="UP000238479"/>
    </source>
</evidence>
<keyword evidence="2" id="KW-0472">Membrane</keyword>
<keyword evidence="2" id="KW-0812">Transmembrane</keyword>
<feature type="region of interest" description="Disordered" evidence="1">
    <location>
        <begin position="137"/>
        <end position="156"/>
    </location>
</feature>
<evidence type="ECO:0000313" key="3">
    <source>
        <dbReference type="EMBL" id="PRQ26444.1"/>
    </source>
</evidence>
<proteinExistence type="predicted"/>
<protein>
    <submittedName>
        <fullName evidence="3">Uncharacterized protein</fullName>
    </submittedName>
</protein>